<feature type="transmembrane region" description="Helical" evidence="1">
    <location>
        <begin position="84"/>
        <end position="105"/>
    </location>
</feature>
<dbReference type="AlphaFoldDB" id="A0A5C5YRM9"/>
<dbReference type="Proteomes" id="UP000318478">
    <property type="component" value="Unassembled WGS sequence"/>
</dbReference>
<protein>
    <recommendedName>
        <fullName evidence="4">DUF420 domain-containing protein</fullName>
    </recommendedName>
</protein>
<dbReference type="EMBL" id="SJPO01000004">
    <property type="protein sequence ID" value="TWT77508.1"/>
    <property type="molecule type" value="Genomic_DNA"/>
</dbReference>
<comment type="caution">
    <text evidence="2">The sequence shown here is derived from an EMBL/GenBank/DDBJ whole genome shotgun (WGS) entry which is preliminary data.</text>
</comment>
<dbReference type="PANTHER" id="PTHR37692">
    <property type="entry name" value="HYPOTHETICAL MEMBRANE SPANNING PROTEIN"/>
    <property type="match status" value="1"/>
</dbReference>
<evidence type="ECO:0008006" key="4">
    <source>
        <dbReference type="Google" id="ProtNLM"/>
    </source>
</evidence>
<keyword evidence="1" id="KW-0472">Membrane</keyword>
<evidence type="ECO:0000313" key="2">
    <source>
        <dbReference type="EMBL" id="TWT77508.1"/>
    </source>
</evidence>
<feature type="transmembrane region" description="Helical" evidence="1">
    <location>
        <begin position="49"/>
        <end position="69"/>
    </location>
</feature>
<keyword evidence="1" id="KW-0812">Transmembrane</keyword>
<keyword evidence="3" id="KW-1185">Reference proteome</keyword>
<feature type="transmembrane region" description="Helical" evidence="1">
    <location>
        <begin position="151"/>
        <end position="170"/>
    </location>
</feature>
<name>A0A5C5YRM9_9BACT</name>
<evidence type="ECO:0000256" key="1">
    <source>
        <dbReference type="SAM" id="Phobius"/>
    </source>
</evidence>
<sequence length="175" mass="19569">MSTLLSILPLAAANPIVHVNAALNALAAVLLVLGYVLIKQRKEVAHKRVMLTAFAVSSAFLVCYLYYHYQVQHVKFTAEGPVRYVYYGILLSHVLLALSVPPLALTTIYFGHKALACNSPQSDESCSPEERATRGQYRIEHRRIARITFPVWLYVSVTGVLVYVMLYHLWPPAGL</sequence>
<dbReference type="Pfam" id="PF04238">
    <property type="entry name" value="DUF420"/>
    <property type="match status" value="1"/>
</dbReference>
<dbReference type="PANTHER" id="PTHR37692:SF1">
    <property type="entry name" value="DUF420 DOMAIN-CONTAINING PROTEIN"/>
    <property type="match status" value="1"/>
</dbReference>
<organism evidence="2 3">
    <name type="scientific">Posidoniimonas polymericola</name>
    <dbReference type="NCBI Taxonomy" id="2528002"/>
    <lineage>
        <taxon>Bacteria</taxon>
        <taxon>Pseudomonadati</taxon>
        <taxon>Planctomycetota</taxon>
        <taxon>Planctomycetia</taxon>
        <taxon>Pirellulales</taxon>
        <taxon>Lacipirellulaceae</taxon>
        <taxon>Posidoniimonas</taxon>
    </lineage>
</organism>
<accession>A0A5C5YRM9</accession>
<keyword evidence="1" id="KW-1133">Transmembrane helix</keyword>
<reference evidence="2 3" key="1">
    <citation type="submission" date="2019-02" db="EMBL/GenBank/DDBJ databases">
        <title>Deep-cultivation of Planctomycetes and their phenomic and genomic characterization uncovers novel biology.</title>
        <authorList>
            <person name="Wiegand S."/>
            <person name="Jogler M."/>
            <person name="Boedeker C."/>
            <person name="Pinto D."/>
            <person name="Vollmers J."/>
            <person name="Rivas-Marin E."/>
            <person name="Kohn T."/>
            <person name="Peeters S.H."/>
            <person name="Heuer A."/>
            <person name="Rast P."/>
            <person name="Oberbeckmann S."/>
            <person name="Bunk B."/>
            <person name="Jeske O."/>
            <person name="Meyerdierks A."/>
            <person name="Storesund J.E."/>
            <person name="Kallscheuer N."/>
            <person name="Luecker S."/>
            <person name="Lage O.M."/>
            <person name="Pohl T."/>
            <person name="Merkel B.J."/>
            <person name="Hornburger P."/>
            <person name="Mueller R.-W."/>
            <person name="Bruemmer F."/>
            <person name="Labrenz M."/>
            <person name="Spormann A.M."/>
            <person name="Op Den Camp H."/>
            <person name="Overmann J."/>
            <person name="Amann R."/>
            <person name="Jetten M.S.M."/>
            <person name="Mascher T."/>
            <person name="Medema M.H."/>
            <person name="Devos D.P."/>
            <person name="Kaster A.-K."/>
            <person name="Ovreas L."/>
            <person name="Rohde M."/>
            <person name="Galperin M.Y."/>
            <person name="Jogler C."/>
        </authorList>
    </citation>
    <scope>NUCLEOTIDE SEQUENCE [LARGE SCALE GENOMIC DNA]</scope>
    <source>
        <strain evidence="2 3">Pla123a</strain>
    </source>
</reference>
<proteinExistence type="predicted"/>
<feature type="transmembrane region" description="Helical" evidence="1">
    <location>
        <begin position="16"/>
        <end position="37"/>
    </location>
</feature>
<evidence type="ECO:0000313" key="3">
    <source>
        <dbReference type="Proteomes" id="UP000318478"/>
    </source>
</evidence>
<dbReference type="RefSeq" id="WP_231956389.1">
    <property type="nucleotide sequence ID" value="NZ_SJPO01000004.1"/>
</dbReference>
<dbReference type="InterPro" id="IPR007352">
    <property type="entry name" value="DUF420"/>
</dbReference>
<gene>
    <name evidence="2" type="ORF">Pla123a_21690</name>
</gene>